<organism evidence="1 2">
    <name type="scientific">Candidatus Yanofskybacteria bacterium RIFCSPHIGHO2_02_FULL_39_10</name>
    <dbReference type="NCBI Taxonomy" id="1802674"/>
    <lineage>
        <taxon>Bacteria</taxon>
        <taxon>Candidatus Yanofskyibacteriota</taxon>
    </lineage>
</organism>
<reference evidence="1 2" key="1">
    <citation type="journal article" date="2016" name="Nat. Commun.">
        <title>Thousands of microbial genomes shed light on interconnected biogeochemical processes in an aquifer system.</title>
        <authorList>
            <person name="Anantharaman K."/>
            <person name="Brown C.T."/>
            <person name="Hug L.A."/>
            <person name="Sharon I."/>
            <person name="Castelle C.J."/>
            <person name="Probst A.J."/>
            <person name="Thomas B.C."/>
            <person name="Singh A."/>
            <person name="Wilkins M.J."/>
            <person name="Karaoz U."/>
            <person name="Brodie E.L."/>
            <person name="Williams K.H."/>
            <person name="Hubbard S.S."/>
            <person name="Banfield J.F."/>
        </authorList>
    </citation>
    <scope>NUCLEOTIDE SEQUENCE [LARGE SCALE GENOMIC DNA]</scope>
</reference>
<evidence type="ECO:0000313" key="2">
    <source>
        <dbReference type="Proteomes" id="UP000178908"/>
    </source>
</evidence>
<sequence>MHPKTKQISWSSDFAYAVGLITTDGNLSPDGRHFDFTSNDIDLIETFKNCMNIKNKISRKKSTYTNKYSAFRIQFGNITLYKFLLGIGLMPNKSKRLQSLKIPDEFFFDFLRGHLDGDGSIKKYYDPVYKNSKRLYVEFLSASLPHIVWLRKRIKKSLNIKGFLRNNIRAHTLTYAKKDSILLLNRIYYNNNLPQLNRKFVIAKEFIQFANI</sequence>
<dbReference type="Proteomes" id="UP000178908">
    <property type="component" value="Unassembled WGS sequence"/>
</dbReference>
<gene>
    <name evidence="1" type="ORF">A3C61_01045</name>
</gene>
<evidence type="ECO:0008006" key="3">
    <source>
        <dbReference type="Google" id="ProtNLM"/>
    </source>
</evidence>
<evidence type="ECO:0000313" key="1">
    <source>
        <dbReference type="EMBL" id="OGN08158.1"/>
    </source>
</evidence>
<dbReference type="Gene3D" id="3.10.28.10">
    <property type="entry name" value="Homing endonucleases"/>
    <property type="match status" value="1"/>
</dbReference>
<dbReference type="SUPFAM" id="SSF55608">
    <property type="entry name" value="Homing endonucleases"/>
    <property type="match status" value="2"/>
</dbReference>
<accession>A0A1F8F6B1</accession>
<comment type="caution">
    <text evidence="1">The sequence shown here is derived from an EMBL/GenBank/DDBJ whole genome shotgun (WGS) entry which is preliminary data.</text>
</comment>
<dbReference type="EMBL" id="MGJO01000055">
    <property type="protein sequence ID" value="OGN08158.1"/>
    <property type="molecule type" value="Genomic_DNA"/>
</dbReference>
<proteinExistence type="predicted"/>
<dbReference type="InterPro" id="IPR027434">
    <property type="entry name" value="Homing_endonucl"/>
</dbReference>
<protein>
    <recommendedName>
        <fullName evidence="3">DOD-type homing endonuclease domain-containing protein</fullName>
    </recommendedName>
</protein>
<name>A0A1F8F6B1_9BACT</name>
<dbReference type="AlphaFoldDB" id="A0A1F8F6B1"/>